<gene>
    <name evidence="1" type="ORF">ACFQGD_07630</name>
</gene>
<dbReference type="SUPFAM" id="SSF48452">
    <property type="entry name" value="TPR-like"/>
    <property type="match status" value="1"/>
</dbReference>
<name>A0ABW2BYT2_9PSEU</name>
<protein>
    <submittedName>
        <fullName evidence="1">Transcriptional regulator</fullName>
    </submittedName>
</protein>
<dbReference type="Proteomes" id="UP001596337">
    <property type="component" value="Unassembled WGS sequence"/>
</dbReference>
<evidence type="ECO:0000313" key="1">
    <source>
        <dbReference type="EMBL" id="MFC6867014.1"/>
    </source>
</evidence>
<evidence type="ECO:0000313" key="2">
    <source>
        <dbReference type="Proteomes" id="UP001596337"/>
    </source>
</evidence>
<dbReference type="Gene3D" id="1.25.40.10">
    <property type="entry name" value="Tetratricopeptide repeat domain"/>
    <property type="match status" value="1"/>
</dbReference>
<organism evidence="1 2">
    <name type="scientific">Haloechinothrix salitolerans</name>
    <dbReference type="NCBI Taxonomy" id="926830"/>
    <lineage>
        <taxon>Bacteria</taxon>
        <taxon>Bacillati</taxon>
        <taxon>Actinomycetota</taxon>
        <taxon>Actinomycetes</taxon>
        <taxon>Pseudonocardiales</taxon>
        <taxon>Pseudonocardiaceae</taxon>
        <taxon>Haloechinothrix</taxon>
    </lineage>
</organism>
<reference evidence="2" key="1">
    <citation type="journal article" date="2019" name="Int. J. Syst. Evol. Microbiol.">
        <title>The Global Catalogue of Microorganisms (GCM) 10K type strain sequencing project: providing services to taxonomists for standard genome sequencing and annotation.</title>
        <authorList>
            <consortium name="The Broad Institute Genomics Platform"/>
            <consortium name="The Broad Institute Genome Sequencing Center for Infectious Disease"/>
            <person name="Wu L."/>
            <person name="Ma J."/>
        </authorList>
    </citation>
    <scope>NUCLEOTIDE SEQUENCE [LARGE SCALE GENOMIC DNA]</scope>
    <source>
        <strain evidence="2">KCTC 32255</strain>
    </source>
</reference>
<dbReference type="InterPro" id="IPR011990">
    <property type="entry name" value="TPR-like_helical_dom_sf"/>
</dbReference>
<dbReference type="RefSeq" id="WP_345401347.1">
    <property type="nucleotide sequence ID" value="NZ_BAABLA010000105.1"/>
</dbReference>
<sequence length="318" mass="34357">MESEEGSDRLHRALRDPSRVDLVAVAHLRQRVQDLEWRYDTVPSTALLAEAGHVHAQVDTLAKHAVGRIAKEMRLVQAEAATLLGQLTWDASQRRDHRTALKYLERAEAAARDIGDPTAQGYALLRRAYVALYGQHDPGTGLALTRRAGELVDGISAVLTGLTHLHAAEANAMLGNTGACETALSSAETQFGRISPSDIAAHLYSPGQFDRLAGSCYLSLGDHVRAQRILGQAARTQQRSPSKSGALVFANLSLTHLHQRDIEAATTALHRALDIAETTRGGGGLNLVARVGRELSPWRTNPIVEPAYDRLLSLLTAA</sequence>
<proteinExistence type="predicted"/>
<accession>A0ABW2BYT2</accession>
<keyword evidence="2" id="KW-1185">Reference proteome</keyword>
<dbReference type="EMBL" id="JBHSXX010000001">
    <property type="protein sequence ID" value="MFC6867014.1"/>
    <property type="molecule type" value="Genomic_DNA"/>
</dbReference>
<comment type="caution">
    <text evidence="1">The sequence shown here is derived from an EMBL/GenBank/DDBJ whole genome shotgun (WGS) entry which is preliminary data.</text>
</comment>